<protein>
    <submittedName>
        <fullName evidence="2">Uncharacterized protein</fullName>
    </submittedName>
</protein>
<feature type="compositionally biased region" description="Acidic residues" evidence="1">
    <location>
        <begin position="669"/>
        <end position="679"/>
    </location>
</feature>
<keyword evidence="3" id="KW-1185">Reference proteome</keyword>
<accession>A0A1R1XP59</accession>
<dbReference type="Proteomes" id="UP000187283">
    <property type="component" value="Unassembled WGS sequence"/>
</dbReference>
<feature type="compositionally biased region" description="Basic and acidic residues" evidence="1">
    <location>
        <begin position="552"/>
        <end position="578"/>
    </location>
</feature>
<feature type="compositionally biased region" description="Acidic residues" evidence="1">
    <location>
        <begin position="579"/>
        <end position="601"/>
    </location>
</feature>
<organism evidence="2 3">
    <name type="scientific">Smittium culicis</name>
    <dbReference type="NCBI Taxonomy" id="133412"/>
    <lineage>
        <taxon>Eukaryota</taxon>
        <taxon>Fungi</taxon>
        <taxon>Fungi incertae sedis</taxon>
        <taxon>Zoopagomycota</taxon>
        <taxon>Kickxellomycotina</taxon>
        <taxon>Harpellomycetes</taxon>
        <taxon>Harpellales</taxon>
        <taxon>Legeriomycetaceae</taxon>
        <taxon>Smittium</taxon>
    </lineage>
</organism>
<sequence length="869" mass="95511">MNLTNDRVTADQFGDWIDQLEAQVSEIVPLPRKQILSSSKPLSETKKLYFINKLRKRLGYERLEAVVITKPFLNEAEKIKNIEFKKRSTKDSSDQNAPPTTGGSVQPWYLSSSISSELITIGNLGQVADRWSTLSSLSKLTILFSLLGLGERKLFLVKDDVARVAKLSVSDPNHWIQLMGSMISNVGLNGKMSGLYCDLNNPSYTVDPTQRAILDDAIDKLVDIAKSSPFKFIPREWCYLGTEIRQFLAPNGSVGSYSGNRVTPLSHSSDESSGQSVDEWGLKINIKNGFSINHEKRLNILNSAMKSATGGLRQRIGTVKPGGYRINTNLPPAANRVRSPNLGSPNLDKSSLSSVQRSSDPSFPRDSRKASITGGITKDPLSPEISPNQQRSTLSSFPLNSARNIPYPTSQGTVGLGVGLGVGQNRPNFSGFGAVSAIMNNRQKQQNSVSLNQPKNKLGLLTGKKRPFGSSNATPAFTALGSAPIRRRTAEDITNTSQTSSSEPSNNAELTSGLTGLHRKTRIQFVDMEDSAVLMQEREAAKKELRDKVVEEREAKKTKRKMEIEKRRSSASKDKDSGSDSDSDSEGIEVELEEGDEEEGDGNDKDDGNKDNQDGREESPSKSSKKQKAKSKKLKMHIPENETLQSVSMKKSASESIHNTDSKSNSGSVEDEDSDDSETDLSKRKSYVPQKNLRQSTLSKYHESSLDNLEHVSSDTDEYHPNKSNSSNSKRGSKKRRLSATASSRAQKNSQEPVEEEGAAEDLDGGEGANAEEEEEEDDSPDPEMIEKIFKDANAVSETDKQRIIDFLHGNLGVFENKGDEPVEIVLQTSNRADPEDSSQFIVDSIIFQINVGSGEWKMYKRKGKSASS</sequence>
<evidence type="ECO:0000256" key="1">
    <source>
        <dbReference type="SAM" id="MobiDB-lite"/>
    </source>
</evidence>
<feature type="compositionally biased region" description="Polar residues" evidence="1">
    <location>
        <begin position="740"/>
        <end position="752"/>
    </location>
</feature>
<feature type="compositionally biased region" description="Polar residues" evidence="1">
    <location>
        <begin position="385"/>
        <end position="400"/>
    </location>
</feature>
<evidence type="ECO:0000313" key="3">
    <source>
        <dbReference type="Proteomes" id="UP000187283"/>
    </source>
</evidence>
<evidence type="ECO:0000313" key="2">
    <source>
        <dbReference type="EMBL" id="OMJ16426.1"/>
    </source>
</evidence>
<feature type="region of interest" description="Disordered" evidence="1">
    <location>
        <begin position="314"/>
        <end position="400"/>
    </location>
</feature>
<feature type="compositionally biased region" description="Basic and acidic residues" evidence="1">
    <location>
        <begin position="700"/>
        <end position="721"/>
    </location>
</feature>
<feature type="compositionally biased region" description="Acidic residues" evidence="1">
    <location>
        <begin position="753"/>
        <end position="784"/>
    </location>
</feature>
<dbReference type="OrthoDB" id="5576744at2759"/>
<feature type="region of interest" description="Disordered" evidence="1">
    <location>
        <begin position="461"/>
        <end position="515"/>
    </location>
</feature>
<dbReference type="STRING" id="133412.A0A1R1XP59"/>
<feature type="compositionally biased region" description="Polar residues" evidence="1">
    <location>
        <begin position="341"/>
        <end position="356"/>
    </location>
</feature>
<feature type="compositionally biased region" description="Polar residues" evidence="1">
    <location>
        <begin position="492"/>
        <end position="514"/>
    </location>
</feature>
<proteinExistence type="predicted"/>
<feature type="compositionally biased region" description="Basic and acidic residues" evidence="1">
    <location>
        <begin position="602"/>
        <end position="620"/>
    </location>
</feature>
<reference evidence="2 3" key="1">
    <citation type="submission" date="2017-01" db="EMBL/GenBank/DDBJ databases">
        <authorList>
            <person name="Mah S.A."/>
            <person name="Swanson W.J."/>
            <person name="Moy G.W."/>
            <person name="Vacquier V.D."/>
        </authorList>
    </citation>
    <scope>NUCLEOTIDE SEQUENCE [LARGE SCALE GENOMIC DNA]</scope>
    <source>
        <strain evidence="2 3">GSMNP</strain>
    </source>
</reference>
<dbReference type="EMBL" id="LSSN01002342">
    <property type="protein sequence ID" value="OMJ16426.1"/>
    <property type="molecule type" value="Genomic_DNA"/>
</dbReference>
<feature type="compositionally biased region" description="Basic residues" evidence="1">
    <location>
        <begin position="623"/>
        <end position="636"/>
    </location>
</feature>
<feature type="compositionally biased region" description="Polar residues" evidence="1">
    <location>
        <begin position="642"/>
        <end position="663"/>
    </location>
</feature>
<feature type="region of interest" description="Disordered" evidence="1">
    <location>
        <begin position="552"/>
        <end position="785"/>
    </location>
</feature>
<name>A0A1R1XP59_9FUNG</name>
<gene>
    <name evidence="2" type="ORF">AYI70_g6609</name>
</gene>
<comment type="caution">
    <text evidence="2">The sequence shown here is derived from an EMBL/GenBank/DDBJ whole genome shotgun (WGS) entry which is preliminary data.</text>
</comment>
<dbReference type="AlphaFoldDB" id="A0A1R1XP59"/>